<organism evidence="2 3">
    <name type="scientific">Granulicatella adiacens ATCC 49175</name>
    <dbReference type="NCBI Taxonomy" id="638301"/>
    <lineage>
        <taxon>Bacteria</taxon>
        <taxon>Bacillati</taxon>
        <taxon>Bacillota</taxon>
        <taxon>Bacilli</taxon>
        <taxon>Lactobacillales</taxon>
        <taxon>Carnobacteriaceae</taxon>
        <taxon>Granulicatella</taxon>
    </lineage>
</organism>
<protein>
    <submittedName>
        <fullName evidence="2">Uncharacterized protein</fullName>
    </submittedName>
</protein>
<dbReference type="HOGENOM" id="CLU_2409146_0_0_9"/>
<evidence type="ECO:0000313" key="3">
    <source>
        <dbReference type="Proteomes" id="UP000005926"/>
    </source>
</evidence>
<feature type="transmembrane region" description="Helical" evidence="1">
    <location>
        <begin position="36"/>
        <end position="60"/>
    </location>
</feature>
<dbReference type="STRING" id="638301.HMPREF0444_1249"/>
<keyword evidence="1" id="KW-0472">Membrane</keyword>
<name>C8NH54_9LACT</name>
<comment type="caution">
    <text evidence="2">The sequence shown here is derived from an EMBL/GenBank/DDBJ whole genome shotgun (WGS) entry which is preliminary data.</text>
</comment>
<keyword evidence="1" id="KW-1133">Transmembrane helix</keyword>
<evidence type="ECO:0000256" key="1">
    <source>
        <dbReference type="SAM" id="Phobius"/>
    </source>
</evidence>
<sequence>MKLEKTKNIAEVLMWIGLVPQWIFMTSRGVPGGLLIAIFIMPIFMIMTFVSFLMYVLIAVEEKSVKDTWWQLLLTGAWSTFLLLLFTGVIRF</sequence>
<feature type="transmembrane region" description="Helical" evidence="1">
    <location>
        <begin position="72"/>
        <end position="90"/>
    </location>
</feature>
<dbReference type="RefSeq" id="WP_005607525.1">
    <property type="nucleotide sequence ID" value="NZ_CP102283.1"/>
</dbReference>
<evidence type="ECO:0000313" key="2">
    <source>
        <dbReference type="EMBL" id="EEW37031.1"/>
    </source>
</evidence>
<accession>C8NH54</accession>
<gene>
    <name evidence="2" type="ORF">HMPREF0444_1249</name>
</gene>
<proteinExistence type="predicted"/>
<dbReference type="GeneID" id="78411998"/>
<keyword evidence="3" id="KW-1185">Reference proteome</keyword>
<keyword evidence="1" id="KW-0812">Transmembrane</keyword>
<dbReference type="EMBL" id="ACKZ01000020">
    <property type="protein sequence ID" value="EEW37031.1"/>
    <property type="molecule type" value="Genomic_DNA"/>
</dbReference>
<dbReference type="Proteomes" id="UP000005926">
    <property type="component" value="Unassembled WGS sequence"/>
</dbReference>
<dbReference type="AlphaFoldDB" id="C8NH54"/>
<reference evidence="2 3" key="1">
    <citation type="submission" date="2009-08" db="EMBL/GenBank/DDBJ databases">
        <authorList>
            <person name="Muzny D."/>
            <person name="Qin X."/>
            <person name="Deng J."/>
            <person name="Jiang H."/>
            <person name="Liu Y."/>
            <person name="Qu J."/>
            <person name="Song X.-Z."/>
            <person name="Zhang L."/>
            <person name="Thornton R."/>
            <person name="Coyle M."/>
            <person name="Francisco L."/>
            <person name="Jackson L."/>
            <person name="Javaid M."/>
            <person name="Korchina V."/>
            <person name="Kovar C."/>
            <person name="Mata R."/>
            <person name="Mathew T."/>
            <person name="Ngo R."/>
            <person name="Nguyen L."/>
            <person name="Nguyen N."/>
            <person name="Okwuonu G."/>
            <person name="Ongeri F."/>
            <person name="Pham C."/>
            <person name="Simmons D."/>
            <person name="Wilczek-Boney K."/>
            <person name="Hale W."/>
            <person name="Jakkamsetti A."/>
            <person name="Pham P."/>
            <person name="Ruth R."/>
            <person name="San Lucas F."/>
            <person name="Warren J."/>
            <person name="Zhang J."/>
            <person name="Zhao Z."/>
            <person name="Zhou C."/>
            <person name="Zhu D."/>
            <person name="Lee S."/>
            <person name="Bess C."/>
            <person name="Blankenburg K."/>
            <person name="Forbes L."/>
            <person name="Fu Q."/>
            <person name="Gubbala S."/>
            <person name="Hirani K."/>
            <person name="Jayaseelan J.C."/>
            <person name="Lara F."/>
            <person name="Munidasa M."/>
            <person name="Palculict T."/>
            <person name="Patil S."/>
            <person name="Pu L.-L."/>
            <person name="Saada N."/>
            <person name="Tang L."/>
            <person name="Weissenberger G."/>
            <person name="Zhu Y."/>
            <person name="Hemphill L."/>
            <person name="Shang Y."/>
            <person name="Youmans B."/>
            <person name="Ayvaz T."/>
            <person name="Ross M."/>
            <person name="Santibanez J."/>
            <person name="Aqrawi P."/>
            <person name="Gross S."/>
            <person name="Joshi V."/>
            <person name="Fowler G."/>
            <person name="Nazareth L."/>
            <person name="Reid J."/>
            <person name="Worley K."/>
            <person name="Petrosino J."/>
            <person name="Highlander S."/>
            <person name="Gibbs R."/>
        </authorList>
    </citation>
    <scope>NUCLEOTIDE SEQUENCE [LARGE SCALE GENOMIC DNA]</scope>
    <source>
        <strain evidence="2 3">ATCC 49175</strain>
    </source>
</reference>